<dbReference type="STRING" id="1798371.A2W14_03450"/>
<dbReference type="InterPro" id="IPR022450">
    <property type="entry name" value="TsaD"/>
</dbReference>
<sequence length="340" mass="36802">MKILAIESSCDETAAAIIEDGRKIISNVVASSAAMHEKTGGIIPEMAARQQVVSIIPVINETIKNLSLSRDIDALAVTVGPGLIGSLLVGVETAKALALLTGKKIVPVNHVLAHLYANFLEEDKNYIKPQFPALGLVVSGGHTELFIMEKINNLKWIGGTIDDAAGEAFDKCARILGLSFPGGPAIAAEAAKYAKSEIRNPKSEIKLPRPIIGDDSFNFSFSGLKTAVLREVNKLKETEQFNQITIVQLAYELQEAITDCLVAKTVRAAEKYKVKSILLGGGVAANKRLTEKFKSEFRIHVPPPSLCTDNATYIAAFAYYNYHPVDWKKVSAQPSLEVEV</sequence>
<evidence type="ECO:0000256" key="5">
    <source>
        <dbReference type="ARBA" id="ARBA00023004"/>
    </source>
</evidence>
<dbReference type="PANTHER" id="PTHR11735:SF6">
    <property type="entry name" value="TRNA N6-ADENOSINE THREONYLCARBAMOYLTRANSFERASE, MITOCHONDRIAL"/>
    <property type="match status" value="1"/>
</dbReference>
<keyword evidence="1 8" id="KW-0963">Cytoplasm</keyword>
<accession>A0A1F5YU33</accession>
<comment type="function">
    <text evidence="8">Required for the formation of a threonylcarbamoyl group on adenosine at position 37 (t(6)A37) in tRNAs that read codons beginning with adenine. Is involved in the transfer of the threonylcarbamoyl moiety of threonylcarbamoyl-AMP (TC-AMP) to the N6 group of A37, together with TsaE and TsaB. TsaD likely plays a direct catalytic role in this reaction.</text>
</comment>
<dbReference type="InterPro" id="IPR043129">
    <property type="entry name" value="ATPase_NBD"/>
</dbReference>
<dbReference type="InterPro" id="IPR017861">
    <property type="entry name" value="KAE1/TsaD"/>
</dbReference>
<feature type="binding site" evidence="8">
    <location>
        <position position="170"/>
    </location>
    <ligand>
        <name>substrate</name>
    </ligand>
</feature>
<proteinExistence type="inferred from homology"/>
<feature type="binding site" evidence="8">
    <location>
        <position position="114"/>
    </location>
    <ligand>
        <name>Fe cation</name>
        <dbReference type="ChEBI" id="CHEBI:24875"/>
    </ligand>
</feature>
<dbReference type="AlphaFoldDB" id="A0A1F5YU33"/>
<dbReference type="CDD" id="cd24133">
    <property type="entry name" value="ASKHA_NBD_TsaD_bac"/>
    <property type="match status" value="1"/>
</dbReference>
<evidence type="ECO:0000313" key="11">
    <source>
        <dbReference type="Proteomes" id="UP000176665"/>
    </source>
</evidence>
<feature type="binding site" evidence="8">
    <location>
        <position position="183"/>
    </location>
    <ligand>
        <name>substrate</name>
    </ligand>
</feature>
<keyword evidence="6 8" id="KW-0012">Acyltransferase</keyword>
<comment type="catalytic activity">
    <reaction evidence="7 8">
        <text>L-threonylcarbamoyladenylate + adenosine(37) in tRNA = N(6)-L-threonylcarbamoyladenosine(37) in tRNA + AMP + H(+)</text>
        <dbReference type="Rhea" id="RHEA:37059"/>
        <dbReference type="Rhea" id="RHEA-COMP:10162"/>
        <dbReference type="Rhea" id="RHEA-COMP:10163"/>
        <dbReference type="ChEBI" id="CHEBI:15378"/>
        <dbReference type="ChEBI" id="CHEBI:73682"/>
        <dbReference type="ChEBI" id="CHEBI:74411"/>
        <dbReference type="ChEBI" id="CHEBI:74418"/>
        <dbReference type="ChEBI" id="CHEBI:456215"/>
        <dbReference type="EC" id="2.3.1.234"/>
    </reaction>
</comment>
<dbReference type="GO" id="GO:0061711">
    <property type="term" value="F:tRNA N(6)-L-threonylcarbamoyladenine synthase activity"/>
    <property type="evidence" value="ECO:0007669"/>
    <property type="project" value="UniProtKB-EC"/>
</dbReference>
<protein>
    <recommendedName>
        <fullName evidence="8">tRNA N6-adenosine threonylcarbamoyltransferase</fullName>
        <ecNumber evidence="8">2.3.1.234</ecNumber>
    </recommendedName>
    <alternativeName>
        <fullName evidence="8">N6-L-threonylcarbamoyladenine synthase</fullName>
        <shortName evidence="8">t(6)A synthase</shortName>
    </alternativeName>
    <alternativeName>
        <fullName evidence="8">t(6)A37 threonylcarbamoyladenosine biosynthesis protein TsaD</fullName>
    </alternativeName>
    <alternativeName>
        <fullName evidence="8">tRNA threonylcarbamoyladenosine biosynthesis protein TsaD</fullName>
    </alternativeName>
</protein>
<evidence type="ECO:0000256" key="3">
    <source>
        <dbReference type="ARBA" id="ARBA00022694"/>
    </source>
</evidence>
<dbReference type="GO" id="GO:0002949">
    <property type="term" value="P:tRNA threonylcarbamoyladenosine modification"/>
    <property type="evidence" value="ECO:0007669"/>
    <property type="project" value="UniProtKB-UniRule"/>
</dbReference>
<dbReference type="InterPro" id="IPR000905">
    <property type="entry name" value="Gcp-like_dom"/>
</dbReference>
<comment type="caution">
    <text evidence="8">Lacks conserved residue(s) required for the propagation of feature annotation.</text>
</comment>
<dbReference type="Proteomes" id="UP000176665">
    <property type="component" value="Unassembled WGS sequence"/>
</dbReference>
<comment type="cofactor">
    <cofactor evidence="8">
        <name>Fe(2+)</name>
        <dbReference type="ChEBI" id="CHEBI:29033"/>
    </cofactor>
    <text evidence="8">Binds 1 Fe(2+) ion per subunit.</text>
</comment>
<dbReference type="HAMAP" id="MF_01445">
    <property type="entry name" value="TsaD"/>
    <property type="match status" value="1"/>
</dbReference>
<comment type="caution">
    <text evidence="10">The sequence shown here is derived from an EMBL/GenBank/DDBJ whole genome shotgun (WGS) entry which is preliminary data.</text>
</comment>
<comment type="subcellular location">
    <subcellularLocation>
        <location evidence="8">Cytoplasm</location>
    </subcellularLocation>
</comment>
<dbReference type="PANTHER" id="PTHR11735">
    <property type="entry name" value="TRNA N6-ADENOSINE THREONYLCARBAMOYLTRANSFERASE"/>
    <property type="match status" value="1"/>
</dbReference>
<dbReference type="NCBIfam" id="TIGR00329">
    <property type="entry name" value="gcp_kae1"/>
    <property type="match status" value="1"/>
</dbReference>
<feature type="domain" description="Gcp-like" evidence="9">
    <location>
        <begin position="23"/>
        <end position="315"/>
    </location>
</feature>
<evidence type="ECO:0000313" key="10">
    <source>
        <dbReference type="EMBL" id="OGG03604.1"/>
    </source>
</evidence>
<dbReference type="FunFam" id="3.30.420.40:FF:000040">
    <property type="entry name" value="tRNA N6-adenosine threonylcarbamoyltransferase"/>
    <property type="match status" value="1"/>
</dbReference>
<evidence type="ECO:0000256" key="8">
    <source>
        <dbReference type="HAMAP-Rule" id="MF_01445"/>
    </source>
</evidence>
<dbReference type="EC" id="2.3.1.234" evidence="8"/>
<dbReference type="PRINTS" id="PR00789">
    <property type="entry name" value="OSIALOPTASE"/>
</dbReference>
<dbReference type="NCBIfam" id="TIGR03723">
    <property type="entry name" value="T6A_TsaD_YgjD"/>
    <property type="match status" value="1"/>
</dbReference>
<dbReference type="GO" id="GO:0005737">
    <property type="term" value="C:cytoplasm"/>
    <property type="evidence" value="ECO:0007669"/>
    <property type="project" value="UniProtKB-SubCell"/>
</dbReference>
<dbReference type="Gene3D" id="3.30.420.40">
    <property type="match status" value="2"/>
</dbReference>
<comment type="similarity">
    <text evidence="8">Belongs to the KAE1 / TsaD family.</text>
</comment>
<name>A0A1F5YU33_9BACT</name>
<keyword evidence="2 8" id="KW-0808">Transferase</keyword>
<evidence type="ECO:0000256" key="7">
    <source>
        <dbReference type="ARBA" id="ARBA00048117"/>
    </source>
</evidence>
<evidence type="ECO:0000256" key="1">
    <source>
        <dbReference type="ARBA" id="ARBA00022490"/>
    </source>
</evidence>
<dbReference type="Pfam" id="PF00814">
    <property type="entry name" value="TsaD"/>
    <property type="match status" value="1"/>
</dbReference>
<feature type="binding site" evidence="8">
    <location>
        <begin position="137"/>
        <end position="141"/>
    </location>
    <ligand>
        <name>substrate</name>
    </ligand>
</feature>
<dbReference type="EMBL" id="MFJA01000022">
    <property type="protein sequence ID" value="OGG03604.1"/>
    <property type="molecule type" value="Genomic_DNA"/>
</dbReference>
<keyword evidence="5 8" id="KW-0408">Iron</keyword>
<evidence type="ECO:0000256" key="6">
    <source>
        <dbReference type="ARBA" id="ARBA00023315"/>
    </source>
</evidence>
<reference evidence="10 11" key="1">
    <citation type="journal article" date="2016" name="Nat. Commun.">
        <title>Thousands of microbial genomes shed light on interconnected biogeochemical processes in an aquifer system.</title>
        <authorList>
            <person name="Anantharaman K."/>
            <person name="Brown C.T."/>
            <person name="Hug L.A."/>
            <person name="Sharon I."/>
            <person name="Castelle C.J."/>
            <person name="Probst A.J."/>
            <person name="Thomas B.C."/>
            <person name="Singh A."/>
            <person name="Wilkins M.J."/>
            <person name="Karaoz U."/>
            <person name="Brodie E.L."/>
            <person name="Williams K.H."/>
            <person name="Hubbard S.S."/>
            <person name="Banfield J.F."/>
        </authorList>
    </citation>
    <scope>NUCLEOTIDE SEQUENCE [LARGE SCALE GENOMIC DNA]</scope>
</reference>
<feature type="binding site" evidence="8">
    <location>
        <position position="286"/>
    </location>
    <ligand>
        <name>substrate</name>
    </ligand>
</feature>
<evidence type="ECO:0000256" key="4">
    <source>
        <dbReference type="ARBA" id="ARBA00022723"/>
    </source>
</evidence>
<gene>
    <name evidence="8" type="primary">tsaD</name>
    <name evidence="10" type="ORF">A2W14_03450</name>
</gene>
<evidence type="ECO:0000259" key="9">
    <source>
        <dbReference type="Pfam" id="PF00814"/>
    </source>
</evidence>
<dbReference type="SUPFAM" id="SSF53067">
    <property type="entry name" value="Actin-like ATPase domain"/>
    <property type="match status" value="1"/>
</dbReference>
<dbReference type="FunFam" id="3.30.420.40:FF:000012">
    <property type="entry name" value="tRNA N6-adenosine threonylcarbamoyltransferase"/>
    <property type="match status" value="1"/>
</dbReference>
<evidence type="ECO:0000256" key="2">
    <source>
        <dbReference type="ARBA" id="ARBA00022679"/>
    </source>
</evidence>
<feature type="binding site" evidence="8">
    <location>
        <position position="110"/>
    </location>
    <ligand>
        <name>Fe cation</name>
        <dbReference type="ChEBI" id="CHEBI:24875"/>
    </ligand>
</feature>
<organism evidence="10 11">
    <name type="scientific">Candidatus Gottesmanbacteria bacterium RBG_16_37_8</name>
    <dbReference type="NCBI Taxonomy" id="1798371"/>
    <lineage>
        <taxon>Bacteria</taxon>
        <taxon>Candidatus Gottesmaniibacteriota</taxon>
    </lineage>
</organism>
<dbReference type="GO" id="GO:0005506">
    <property type="term" value="F:iron ion binding"/>
    <property type="evidence" value="ECO:0007669"/>
    <property type="project" value="UniProtKB-UniRule"/>
</dbReference>
<feature type="binding site" evidence="8">
    <location>
        <position position="309"/>
    </location>
    <ligand>
        <name>Fe cation</name>
        <dbReference type="ChEBI" id="CHEBI:24875"/>
    </ligand>
</feature>
<keyword evidence="3 8" id="KW-0819">tRNA processing</keyword>
<keyword evidence="4 8" id="KW-0479">Metal-binding</keyword>